<protein>
    <submittedName>
        <fullName evidence="1">Carboxyvinyl-carboxyphosphonate phosphorylmutase</fullName>
    </submittedName>
</protein>
<sequence length="275" mass="28770">MARGQDETCRAFHGGDAMNQEERARVFAALHRKGDPIVLYNIWDAGSARCVAEAGARALATGSWSVAAAHGFGDGQKIPLQLLVEIAREIVAATDLPLSVDFEGAYSEDPAQGAANVAQLIDAGAIGINFEDQVVGKGGVHPIGKQAARIRAIREMGERQSVPLFINARTDLFLQESDAARHPGLMHDAIARAKAYAEAGASGFFAPGLADAELIGKLCAQSALPVNVMMKPGAPDLATLAAAGVGRVSYGPFPYRAMTAWLKGEAEKVYGSAGT</sequence>
<dbReference type="PANTHER" id="PTHR42905:SF16">
    <property type="entry name" value="CARBOXYPHOSPHONOENOLPYRUVATE PHOSPHONOMUTASE-LIKE PROTEIN (AFU_ORTHOLOGUE AFUA_5G07230)"/>
    <property type="match status" value="1"/>
</dbReference>
<name>C3MF39_SINFN</name>
<dbReference type="InterPro" id="IPR015813">
    <property type="entry name" value="Pyrv/PenolPyrv_kinase-like_dom"/>
</dbReference>
<proteinExistence type="predicted"/>
<organism evidence="1 2">
    <name type="scientific">Sinorhizobium fredii (strain NBRC 101917 / NGR234)</name>
    <dbReference type="NCBI Taxonomy" id="394"/>
    <lineage>
        <taxon>Bacteria</taxon>
        <taxon>Pseudomonadati</taxon>
        <taxon>Pseudomonadota</taxon>
        <taxon>Alphaproteobacteria</taxon>
        <taxon>Hyphomicrobiales</taxon>
        <taxon>Rhizobiaceae</taxon>
        <taxon>Sinorhizobium/Ensifer group</taxon>
        <taxon>Sinorhizobium</taxon>
    </lineage>
</organism>
<dbReference type="KEGG" id="rhi:NGR_c00720"/>
<gene>
    <name evidence="1" type="ordered locus">NGR_c00720</name>
</gene>
<dbReference type="CDD" id="cd00377">
    <property type="entry name" value="ICL_PEPM"/>
    <property type="match status" value="1"/>
</dbReference>
<dbReference type="Pfam" id="PF13714">
    <property type="entry name" value="PEP_mutase"/>
    <property type="match status" value="1"/>
</dbReference>
<evidence type="ECO:0000313" key="1">
    <source>
        <dbReference type="EMBL" id="ACP23876.1"/>
    </source>
</evidence>
<dbReference type="PANTHER" id="PTHR42905">
    <property type="entry name" value="PHOSPHOENOLPYRUVATE CARBOXYLASE"/>
    <property type="match status" value="1"/>
</dbReference>
<reference evidence="1 2" key="1">
    <citation type="journal article" date="2009" name="Appl. Environ. Microbiol.">
        <title>Rhizobium sp. strain NGR234 possesses a remarkable number of secretion systems.</title>
        <authorList>
            <person name="Schmeisser C."/>
            <person name="Liesegang H."/>
            <person name="Krysciak D."/>
            <person name="Bakkou N."/>
            <person name="Le Quere A."/>
            <person name="Wollherr A."/>
            <person name="Heinemeyer I."/>
            <person name="Morgenstern B."/>
            <person name="Pommerening-Roeser A."/>
            <person name="Flores M."/>
            <person name="Palacios R."/>
            <person name="Brenner S."/>
            <person name="Gottschalk G."/>
            <person name="Schmitz R.A."/>
            <person name="Broughton W.J."/>
            <person name="Perret X."/>
            <person name="Strittmatter A.W."/>
            <person name="Streit W.R."/>
        </authorList>
    </citation>
    <scope>NUCLEOTIDE SEQUENCE [LARGE SCALE GENOMIC DNA]</scope>
    <source>
        <strain evidence="2">NBRC 101917 / NGR234</strain>
    </source>
</reference>
<dbReference type="PATRIC" id="fig|394.7.peg.2865"/>
<dbReference type="eggNOG" id="COG2513">
    <property type="taxonomic scope" value="Bacteria"/>
</dbReference>
<dbReference type="Gene3D" id="3.20.20.60">
    <property type="entry name" value="Phosphoenolpyruvate-binding domains"/>
    <property type="match status" value="1"/>
</dbReference>
<dbReference type="EMBL" id="CP001389">
    <property type="protein sequence ID" value="ACP23876.1"/>
    <property type="molecule type" value="Genomic_DNA"/>
</dbReference>
<dbReference type="STRING" id="394.NGR_c00720"/>
<accession>C3MF39</accession>
<dbReference type="OrthoDB" id="9785398at2"/>
<dbReference type="Proteomes" id="UP000001054">
    <property type="component" value="Chromosome"/>
</dbReference>
<dbReference type="InterPro" id="IPR039556">
    <property type="entry name" value="ICL/PEPM"/>
</dbReference>
<dbReference type="AlphaFoldDB" id="C3MF39"/>
<keyword evidence="2" id="KW-1185">Reference proteome</keyword>
<dbReference type="HOGENOM" id="CLU_027389_2_3_5"/>
<dbReference type="InterPro" id="IPR040442">
    <property type="entry name" value="Pyrv_kinase-like_dom_sf"/>
</dbReference>
<dbReference type="SUPFAM" id="SSF51621">
    <property type="entry name" value="Phosphoenolpyruvate/pyruvate domain"/>
    <property type="match status" value="1"/>
</dbReference>
<evidence type="ECO:0000313" key="2">
    <source>
        <dbReference type="Proteomes" id="UP000001054"/>
    </source>
</evidence>
<dbReference type="GO" id="GO:0003824">
    <property type="term" value="F:catalytic activity"/>
    <property type="evidence" value="ECO:0007669"/>
    <property type="project" value="InterPro"/>
</dbReference>